<comment type="caution">
    <text evidence="3">The sequence shown here is derived from an EMBL/GenBank/DDBJ whole genome shotgun (WGS) entry which is preliminary data.</text>
</comment>
<feature type="compositionally biased region" description="Acidic residues" evidence="1">
    <location>
        <begin position="793"/>
        <end position="816"/>
    </location>
</feature>
<feature type="region of interest" description="Disordered" evidence="1">
    <location>
        <begin position="161"/>
        <end position="277"/>
    </location>
</feature>
<keyword evidence="2" id="KW-1133">Transmembrane helix</keyword>
<accession>A0ABP1GAK0</accession>
<feature type="compositionally biased region" description="Polar residues" evidence="1">
    <location>
        <begin position="707"/>
        <end position="724"/>
    </location>
</feature>
<feature type="region of interest" description="Disordered" evidence="1">
    <location>
        <begin position="652"/>
        <end position="840"/>
    </location>
</feature>
<keyword evidence="2" id="KW-0812">Transmembrane</keyword>
<sequence length="840" mass="92251">MSALSAVLPSWSTVLLVLLIVILSLIYWVVKGVSVETLLASYRLVNQGSVAIGSYSLRELALRDIVVTSPEHLGSHVVIKAKSVSLHPSWDIFKGKPLNVVVDRPWVNGLMDDLGQLHLLVLFQDVGLLREVRAVTKPGCPVCGPRGDAYNQECHCKAGHVDKSKLSSKRHKDMDSAPDSPNSGSEASWAMEPKENKHKSRFAKLFHRKPKNHAAGSDATSVASSQASESSRYQDLDGVSEHLSRVRDGGSDGSAVSARSRLSDIPDTEDNALPDRVPPHMEVQAQDESVEHPSAHDKYNCGQKLTGTVRIPFVELQLADGEFVVFEEIGKVFGGYLDLNIRMGDSIMRAYCKDLGKGIDGSWLNRMPQTTLLTGRPLMPFRLQLLTEHLDLRASGWRTTTGFVLREPASATVTFTPALAKYGLARLHPLLAHAMRLREANSVTAMVTPLAMHFPVETLTIKVSPLKLQIKGNKLMRGAMRLLENRKSKSKRGSLGCWTSAIEADVYRTGEMVSKRMDVLVSRDFSVSKAPMHMAMWGHGRVDADEGSIIDAILGIPAYTIKMAGIHGLPDDYMMQISARGSAYKPDIDWLRAAKTLCSLAVERNLPTFGVKPLRAWLDKRCEKKIAKWEAVPAPTEPLPWEHFKRMPKRLKGGRHHGVHVSSDMELPNVYSDEPRPSTSDPATMKEASLSQRSGEDHAQGMAAMPPSSNAPNSLSMRRVTQQDSVGSASSSGSAHAGPGISEQEAGPCTDMHSKCVEKQQSQTNHHMTPELGESIRRDLRGRSSEDSLSEREDMDGLDQDGEDSDSDSDDGWLEEDNGKLGLKKSKVSFGHFTPPKRES</sequence>
<evidence type="ECO:0000313" key="3">
    <source>
        <dbReference type="EMBL" id="CAL5227688.1"/>
    </source>
</evidence>
<feature type="compositionally biased region" description="Low complexity" evidence="1">
    <location>
        <begin position="725"/>
        <end position="742"/>
    </location>
</feature>
<feature type="compositionally biased region" description="Basic and acidic residues" evidence="1">
    <location>
        <begin position="774"/>
        <end position="792"/>
    </location>
</feature>
<feature type="compositionally biased region" description="Low complexity" evidence="1">
    <location>
        <begin position="219"/>
        <end position="231"/>
    </location>
</feature>
<evidence type="ECO:0000256" key="1">
    <source>
        <dbReference type="SAM" id="MobiDB-lite"/>
    </source>
</evidence>
<dbReference type="EMBL" id="CAXHTA020000017">
    <property type="protein sequence ID" value="CAL5227688.1"/>
    <property type="molecule type" value="Genomic_DNA"/>
</dbReference>
<name>A0ABP1GAK0_9CHLO</name>
<gene>
    <name evidence="3" type="primary">g10696</name>
    <name evidence="3" type="ORF">VP750_LOCUS9594</name>
</gene>
<reference evidence="3 4" key="1">
    <citation type="submission" date="2024-06" db="EMBL/GenBank/DDBJ databases">
        <authorList>
            <person name="Kraege A."/>
            <person name="Thomma B."/>
        </authorList>
    </citation>
    <scope>NUCLEOTIDE SEQUENCE [LARGE SCALE GENOMIC DNA]</scope>
</reference>
<proteinExistence type="predicted"/>
<dbReference type="Proteomes" id="UP001497392">
    <property type="component" value="Unassembled WGS sequence"/>
</dbReference>
<feature type="compositionally biased region" description="Basic and acidic residues" evidence="1">
    <location>
        <begin position="232"/>
        <end position="250"/>
    </location>
</feature>
<protein>
    <submittedName>
        <fullName evidence="3">G10696 protein</fullName>
    </submittedName>
</protein>
<evidence type="ECO:0000313" key="4">
    <source>
        <dbReference type="Proteomes" id="UP001497392"/>
    </source>
</evidence>
<organism evidence="3 4">
    <name type="scientific">Coccomyxa viridis</name>
    <dbReference type="NCBI Taxonomy" id="1274662"/>
    <lineage>
        <taxon>Eukaryota</taxon>
        <taxon>Viridiplantae</taxon>
        <taxon>Chlorophyta</taxon>
        <taxon>core chlorophytes</taxon>
        <taxon>Trebouxiophyceae</taxon>
        <taxon>Trebouxiophyceae incertae sedis</taxon>
        <taxon>Coccomyxaceae</taxon>
        <taxon>Coccomyxa</taxon>
    </lineage>
</organism>
<evidence type="ECO:0000256" key="2">
    <source>
        <dbReference type="SAM" id="Phobius"/>
    </source>
</evidence>
<feature type="transmembrane region" description="Helical" evidence="2">
    <location>
        <begin position="7"/>
        <end position="30"/>
    </location>
</feature>
<feature type="compositionally biased region" description="Basic residues" evidence="1">
    <location>
        <begin position="196"/>
        <end position="212"/>
    </location>
</feature>
<keyword evidence="4" id="KW-1185">Reference proteome</keyword>
<keyword evidence="2" id="KW-0472">Membrane</keyword>